<protein>
    <submittedName>
        <fullName evidence="3">Os01g0778700 protein</fullName>
    </submittedName>
</protein>
<dbReference type="AlphaFoldDB" id="A0A1I8FF42"/>
<dbReference type="WBParaSite" id="maker-unitig_32227-snap-gene-0.3-mRNA-1">
    <property type="protein sequence ID" value="maker-unitig_32227-snap-gene-0.3-mRNA-1"/>
    <property type="gene ID" value="maker-unitig_32227-snap-gene-0.3"/>
</dbReference>
<keyword evidence="2" id="KW-1185">Reference proteome</keyword>
<dbReference type="Proteomes" id="UP000095280">
    <property type="component" value="Unplaced"/>
</dbReference>
<reference evidence="3" key="1">
    <citation type="submission" date="2016-11" db="UniProtKB">
        <authorList>
            <consortium name="WormBaseParasite"/>
        </authorList>
    </citation>
    <scope>IDENTIFICATION</scope>
</reference>
<feature type="region of interest" description="Disordered" evidence="1">
    <location>
        <begin position="73"/>
        <end position="102"/>
    </location>
</feature>
<evidence type="ECO:0000256" key="1">
    <source>
        <dbReference type="SAM" id="MobiDB-lite"/>
    </source>
</evidence>
<organism evidence="2 3">
    <name type="scientific">Macrostomum lignano</name>
    <dbReference type="NCBI Taxonomy" id="282301"/>
    <lineage>
        <taxon>Eukaryota</taxon>
        <taxon>Metazoa</taxon>
        <taxon>Spiralia</taxon>
        <taxon>Lophotrochozoa</taxon>
        <taxon>Platyhelminthes</taxon>
        <taxon>Rhabditophora</taxon>
        <taxon>Macrostomorpha</taxon>
        <taxon>Macrostomida</taxon>
        <taxon>Macrostomidae</taxon>
        <taxon>Macrostomum</taxon>
    </lineage>
</organism>
<feature type="region of interest" description="Disordered" evidence="1">
    <location>
        <begin position="1"/>
        <end position="31"/>
    </location>
</feature>
<evidence type="ECO:0000313" key="2">
    <source>
        <dbReference type="Proteomes" id="UP000095280"/>
    </source>
</evidence>
<feature type="compositionally biased region" description="Polar residues" evidence="1">
    <location>
        <begin position="76"/>
        <end position="93"/>
    </location>
</feature>
<sequence length="147" mass="15565">SASRTGAAPSEAAGQQQRQRTVGGGPSPWRRTMRARRWRFLICATSCRPAKRQGGELENWKLARLQAEAVKENCPAASSDTGSQTTPKVSATISTSPPVSAAVVNPAAPSTPLRHRQLSIVDGGCTASANLRRLSFNSSSWTVSSFG</sequence>
<proteinExistence type="predicted"/>
<accession>A0A1I8FF42</accession>
<name>A0A1I8FF42_9PLAT</name>
<evidence type="ECO:0000313" key="3">
    <source>
        <dbReference type="WBParaSite" id="maker-unitig_32227-snap-gene-0.3-mRNA-1"/>
    </source>
</evidence>